<dbReference type="Proteomes" id="UP001141253">
    <property type="component" value="Chromosome 2"/>
</dbReference>
<evidence type="ECO:0000313" key="4">
    <source>
        <dbReference type="Proteomes" id="UP001141253"/>
    </source>
</evidence>
<dbReference type="PANTHER" id="PTHR48459:SF1">
    <property type="entry name" value="CUE DOMAIN-CONTAINING PROTEIN"/>
    <property type="match status" value="1"/>
</dbReference>
<accession>A0ABQ9BT28</accession>
<gene>
    <name evidence="3" type="ORF">OIU77_024501</name>
</gene>
<keyword evidence="1" id="KW-0175">Coiled coil</keyword>
<evidence type="ECO:0000256" key="1">
    <source>
        <dbReference type="SAM" id="Coils"/>
    </source>
</evidence>
<organism evidence="3 4">
    <name type="scientific">Salix suchowensis</name>
    <dbReference type="NCBI Taxonomy" id="1278906"/>
    <lineage>
        <taxon>Eukaryota</taxon>
        <taxon>Viridiplantae</taxon>
        <taxon>Streptophyta</taxon>
        <taxon>Embryophyta</taxon>
        <taxon>Tracheophyta</taxon>
        <taxon>Spermatophyta</taxon>
        <taxon>Magnoliopsida</taxon>
        <taxon>eudicotyledons</taxon>
        <taxon>Gunneridae</taxon>
        <taxon>Pentapetalae</taxon>
        <taxon>rosids</taxon>
        <taxon>fabids</taxon>
        <taxon>Malpighiales</taxon>
        <taxon>Salicaceae</taxon>
        <taxon>Saliceae</taxon>
        <taxon>Salix</taxon>
    </lineage>
</organism>
<evidence type="ECO:0000313" key="3">
    <source>
        <dbReference type="EMBL" id="KAJ6390292.1"/>
    </source>
</evidence>
<dbReference type="PANTHER" id="PTHR48459">
    <property type="entry name" value="CUE DOMAIN-CONTAINING PROTEIN"/>
    <property type="match status" value="1"/>
</dbReference>
<reference evidence="3" key="2">
    <citation type="journal article" date="2023" name="Int. J. Mol. Sci.">
        <title>De Novo Assembly and Annotation of 11 Diverse Shrub Willow (Salix) Genomes Reveals Novel Gene Organization in Sex-Linked Regions.</title>
        <authorList>
            <person name="Hyden B."/>
            <person name="Feng K."/>
            <person name="Yates T.B."/>
            <person name="Jawdy S."/>
            <person name="Cereghino C."/>
            <person name="Smart L.B."/>
            <person name="Muchero W."/>
        </authorList>
    </citation>
    <scope>NUCLEOTIDE SEQUENCE</scope>
    <source>
        <tissue evidence="3">Shoot tip</tissue>
    </source>
</reference>
<feature type="region of interest" description="Disordered" evidence="2">
    <location>
        <begin position="87"/>
        <end position="130"/>
    </location>
</feature>
<protein>
    <recommendedName>
        <fullName evidence="5">CUE domain-containing protein</fullName>
    </recommendedName>
</protein>
<sequence>MGFKTVYKCLMDVFPQVDTRILKAVAIEHSKDAGVAVEVVLSEVLPFLTRQSAVPIPRCVNTTPISDGEAEHEEQVTGLRHRQVRLVRSAGSSSEPRSTAEKDSRKADLSGILGSDSTHQEKRQDQPMVVSSDANANTNQSLGHIESEELILVGEPQRQEEKPGVPSSMDHCIDISIRVGHEQIPLVMPISLVKENSDLSGRLADSHCQWKDFDGPEDDEFDMVTHRKSSLGESCADSIATDVNNSVAEQMPDSAEGGLHSAFCGISIYDFENMNSNQCTKIELIEETVKAAKDNKKTLFSAMESVMHMMKKVELQEKAAEQAKEEAAGRSFDILVKVEELKQMLAHEKEANDMHAGEVYGEKAILATEVRELQARLLSLSDERDSALAILDEMRQTLESRLAAAEKLRKAAEVKNSEKEEAEENAKLREFLVDHGCVVDTLQGEISVICLDVKLLKEKFNEHVPLSKSVSSSQTSCIIASSGLSCNKSMASYLAPERGDPSECPKEPSPTCSVDAQSLKSLPQVVGKYFSDEKQLSDDGWGFMEEWP</sequence>
<evidence type="ECO:0000256" key="2">
    <source>
        <dbReference type="SAM" id="MobiDB-lite"/>
    </source>
</evidence>
<feature type="compositionally biased region" description="Basic and acidic residues" evidence="2">
    <location>
        <begin position="98"/>
        <end position="108"/>
    </location>
</feature>
<evidence type="ECO:0008006" key="5">
    <source>
        <dbReference type="Google" id="ProtNLM"/>
    </source>
</evidence>
<feature type="coiled-coil region" evidence="1">
    <location>
        <begin position="363"/>
        <end position="429"/>
    </location>
</feature>
<comment type="caution">
    <text evidence="3">The sequence shown here is derived from an EMBL/GenBank/DDBJ whole genome shotgun (WGS) entry which is preliminary data.</text>
</comment>
<name>A0ABQ9BT28_9ROSI</name>
<keyword evidence="4" id="KW-1185">Reference proteome</keyword>
<dbReference type="EMBL" id="JAPFFI010000006">
    <property type="protein sequence ID" value="KAJ6390292.1"/>
    <property type="molecule type" value="Genomic_DNA"/>
</dbReference>
<reference evidence="3" key="1">
    <citation type="submission" date="2022-10" db="EMBL/GenBank/DDBJ databases">
        <authorList>
            <person name="Hyden B.L."/>
            <person name="Feng K."/>
            <person name="Yates T."/>
            <person name="Jawdy S."/>
            <person name="Smart L.B."/>
            <person name="Muchero W."/>
        </authorList>
    </citation>
    <scope>NUCLEOTIDE SEQUENCE</scope>
    <source>
        <tissue evidence="3">Shoot tip</tissue>
    </source>
</reference>
<proteinExistence type="predicted"/>